<evidence type="ECO:0000256" key="1">
    <source>
        <dbReference type="SAM" id="MobiDB-lite"/>
    </source>
</evidence>
<dbReference type="Proteomes" id="UP000481858">
    <property type="component" value="Unassembled WGS sequence"/>
</dbReference>
<gene>
    <name evidence="2" type="ORF">GQX73_g9149</name>
</gene>
<keyword evidence="3" id="KW-1185">Reference proteome</keyword>
<comment type="caution">
    <text evidence="2">The sequence shown here is derived from an EMBL/GenBank/DDBJ whole genome shotgun (WGS) entry which is preliminary data.</text>
</comment>
<name>A0A7C8IN93_9PEZI</name>
<sequence length="115" mass="13048">MCIYRKSLFLFSVQSEFRSSAKTVQPKKTTLDRKLSDVKEKIAELKIHLNDTYGDCLKHVKEAGLELETKPEDEGNPKNGEDAKPKKIDPVQAFLDMKMKEEHAHLMMLGGSKGK</sequence>
<dbReference type="AlphaFoldDB" id="A0A7C8IN93"/>
<dbReference type="EMBL" id="WUBL01000151">
    <property type="protein sequence ID" value="KAF2964424.1"/>
    <property type="molecule type" value="Genomic_DNA"/>
</dbReference>
<dbReference type="InParanoid" id="A0A7C8IN93"/>
<accession>A0A7C8IN93</accession>
<feature type="region of interest" description="Disordered" evidence="1">
    <location>
        <begin position="66"/>
        <end position="88"/>
    </location>
</feature>
<proteinExistence type="predicted"/>
<evidence type="ECO:0000313" key="2">
    <source>
        <dbReference type="EMBL" id="KAF2964424.1"/>
    </source>
</evidence>
<organism evidence="2 3">
    <name type="scientific">Xylaria multiplex</name>
    <dbReference type="NCBI Taxonomy" id="323545"/>
    <lineage>
        <taxon>Eukaryota</taxon>
        <taxon>Fungi</taxon>
        <taxon>Dikarya</taxon>
        <taxon>Ascomycota</taxon>
        <taxon>Pezizomycotina</taxon>
        <taxon>Sordariomycetes</taxon>
        <taxon>Xylariomycetidae</taxon>
        <taxon>Xylariales</taxon>
        <taxon>Xylariaceae</taxon>
        <taxon>Xylaria</taxon>
    </lineage>
</organism>
<reference evidence="2 3" key="1">
    <citation type="submission" date="2019-12" db="EMBL/GenBank/DDBJ databases">
        <title>Draft genome sequence of the ascomycete Xylaria multiplex DSM 110363.</title>
        <authorList>
            <person name="Buettner E."/>
            <person name="Kellner H."/>
        </authorList>
    </citation>
    <scope>NUCLEOTIDE SEQUENCE [LARGE SCALE GENOMIC DNA]</scope>
    <source>
        <strain evidence="2 3">DSM 110363</strain>
    </source>
</reference>
<evidence type="ECO:0000313" key="3">
    <source>
        <dbReference type="Proteomes" id="UP000481858"/>
    </source>
</evidence>
<dbReference type="OrthoDB" id="4746441at2759"/>
<protein>
    <submittedName>
        <fullName evidence="2">Uncharacterized protein</fullName>
    </submittedName>
</protein>